<dbReference type="Gene3D" id="3.20.20.100">
    <property type="entry name" value="NADP-dependent oxidoreductase domain"/>
    <property type="match status" value="1"/>
</dbReference>
<feature type="non-terminal residue" evidence="5">
    <location>
        <position position="71"/>
    </location>
</feature>
<dbReference type="GO" id="GO:0016491">
    <property type="term" value="F:oxidoreductase activity"/>
    <property type="evidence" value="ECO:0007669"/>
    <property type="project" value="UniProtKB-KW"/>
</dbReference>
<dbReference type="Pfam" id="PF00248">
    <property type="entry name" value="Aldo_ket_red"/>
    <property type="match status" value="1"/>
</dbReference>
<comment type="similarity">
    <text evidence="1">Belongs to the shaker potassium channel beta subunit family.</text>
</comment>
<evidence type="ECO:0000313" key="6">
    <source>
        <dbReference type="Proteomes" id="UP000485058"/>
    </source>
</evidence>
<feature type="non-terminal residue" evidence="5">
    <location>
        <position position="1"/>
    </location>
</feature>
<name>A0A699ZWY7_HAELA</name>
<organism evidence="5 6">
    <name type="scientific">Haematococcus lacustris</name>
    <name type="common">Green alga</name>
    <name type="synonym">Haematococcus pluvialis</name>
    <dbReference type="NCBI Taxonomy" id="44745"/>
    <lineage>
        <taxon>Eukaryota</taxon>
        <taxon>Viridiplantae</taxon>
        <taxon>Chlorophyta</taxon>
        <taxon>core chlorophytes</taxon>
        <taxon>Chlorophyceae</taxon>
        <taxon>CS clade</taxon>
        <taxon>Chlamydomonadales</taxon>
        <taxon>Haematococcaceae</taxon>
        <taxon>Haematococcus</taxon>
    </lineage>
</organism>
<dbReference type="PANTHER" id="PTHR43150:SF2">
    <property type="entry name" value="HYPERKINETIC, ISOFORM M"/>
    <property type="match status" value="1"/>
</dbReference>
<evidence type="ECO:0000256" key="1">
    <source>
        <dbReference type="ARBA" id="ARBA00006515"/>
    </source>
</evidence>
<evidence type="ECO:0000256" key="3">
    <source>
        <dbReference type="ARBA" id="ARBA00023002"/>
    </source>
</evidence>
<protein>
    <submittedName>
        <fullName evidence="5">Aldo/keto reductase</fullName>
    </submittedName>
</protein>
<dbReference type="InterPro" id="IPR036812">
    <property type="entry name" value="NAD(P)_OxRdtase_dom_sf"/>
</dbReference>
<evidence type="ECO:0000259" key="4">
    <source>
        <dbReference type="Pfam" id="PF00248"/>
    </source>
</evidence>
<gene>
    <name evidence="5" type="ORF">HaLaN_17576</name>
</gene>
<dbReference type="AlphaFoldDB" id="A0A699ZWY7"/>
<keyword evidence="3" id="KW-0560">Oxidoreductase</keyword>
<proteinExistence type="inferred from homology"/>
<keyword evidence="6" id="KW-1185">Reference proteome</keyword>
<dbReference type="InterPro" id="IPR023210">
    <property type="entry name" value="NADP_OxRdtase_dom"/>
</dbReference>
<evidence type="ECO:0000256" key="2">
    <source>
        <dbReference type="ARBA" id="ARBA00022857"/>
    </source>
</evidence>
<dbReference type="InterPro" id="IPR005399">
    <property type="entry name" value="K_chnl_volt-dep_bsu_KCNAB-rel"/>
</dbReference>
<feature type="domain" description="NADP-dependent oxidoreductase" evidence="4">
    <location>
        <begin position="19"/>
        <end position="71"/>
    </location>
</feature>
<dbReference type="Proteomes" id="UP000485058">
    <property type="component" value="Unassembled WGS sequence"/>
</dbReference>
<sequence>MAPMEYRRLGRTGIKVSVLSYGAWVSFGTQLGNKEVQDIMRSAQEAGVNFWDNAEVYASGQAETLMGQAFK</sequence>
<comment type="caution">
    <text evidence="5">The sequence shown here is derived from an EMBL/GenBank/DDBJ whole genome shotgun (WGS) entry which is preliminary data.</text>
</comment>
<dbReference type="PANTHER" id="PTHR43150">
    <property type="entry name" value="HYPERKINETIC, ISOFORM M"/>
    <property type="match status" value="1"/>
</dbReference>
<reference evidence="5 6" key="1">
    <citation type="submission" date="2020-02" db="EMBL/GenBank/DDBJ databases">
        <title>Draft genome sequence of Haematococcus lacustris strain NIES-144.</title>
        <authorList>
            <person name="Morimoto D."/>
            <person name="Nakagawa S."/>
            <person name="Yoshida T."/>
            <person name="Sawayama S."/>
        </authorList>
    </citation>
    <scope>NUCLEOTIDE SEQUENCE [LARGE SCALE GENOMIC DNA]</scope>
    <source>
        <strain evidence="5 6">NIES-144</strain>
    </source>
</reference>
<keyword evidence="2" id="KW-0521">NADP</keyword>
<dbReference type="SUPFAM" id="SSF51430">
    <property type="entry name" value="NAD(P)-linked oxidoreductase"/>
    <property type="match status" value="1"/>
</dbReference>
<dbReference type="EMBL" id="BLLF01001638">
    <property type="protein sequence ID" value="GFH20452.1"/>
    <property type="molecule type" value="Genomic_DNA"/>
</dbReference>
<evidence type="ECO:0000313" key="5">
    <source>
        <dbReference type="EMBL" id="GFH20452.1"/>
    </source>
</evidence>
<accession>A0A699ZWY7</accession>